<protein>
    <submittedName>
        <fullName evidence="1">Uncharacterized protein</fullName>
    </submittedName>
</protein>
<proteinExistence type="predicted"/>
<dbReference type="STRING" id="429701.A0A2G9HFB4"/>
<comment type="caution">
    <text evidence="1">The sequence shown here is derived from an EMBL/GenBank/DDBJ whole genome shotgun (WGS) entry which is preliminary data.</text>
</comment>
<organism evidence="1 2">
    <name type="scientific">Handroanthus impetiginosus</name>
    <dbReference type="NCBI Taxonomy" id="429701"/>
    <lineage>
        <taxon>Eukaryota</taxon>
        <taxon>Viridiplantae</taxon>
        <taxon>Streptophyta</taxon>
        <taxon>Embryophyta</taxon>
        <taxon>Tracheophyta</taxon>
        <taxon>Spermatophyta</taxon>
        <taxon>Magnoliopsida</taxon>
        <taxon>eudicotyledons</taxon>
        <taxon>Gunneridae</taxon>
        <taxon>Pentapetalae</taxon>
        <taxon>asterids</taxon>
        <taxon>lamiids</taxon>
        <taxon>Lamiales</taxon>
        <taxon>Bignoniaceae</taxon>
        <taxon>Crescentiina</taxon>
        <taxon>Tabebuia alliance</taxon>
        <taxon>Handroanthus</taxon>
    </lineage>
</organism>
<gene>
    <name evidence="1" type="ORF">CDL12_11132</name>
</gene>
<dbReference type="EMBL" id="NKXS01001923">
    <property type="protein sequence ID" value="PIN16215.1"/>
    <property type="molecule type" value="Genomic_DNA"/>
</dbReference>
<name>A0A2G9HFB4_9LAMI</name>
<dbReference type="OrthoDB" id="1929566at2759"/>
<evidence type="ECO:0000313" key="2">
    <source>
        <dbReference type="Proteomes" id="UP000231279"/>
    </source>
</evidence>
<dbReference type="AlphaFoldDB" id="A0A2G9HFB4"/>
<dbReference type="Proteomes" id="UP000231279">
    <property type="component" value="Unassembled WGS sequence"/>
</dbReference>
<evidence type="ECO:0000313" key="1">
    <source>
        <dbReference type="EMBL" id="PIN16215.1"/>
    </source>
</evidence>
<sequence>MYQLHFYIAISFPISLHSHATSVPLFNGLNFSGWCEQVQFHLGVLDLDILLQVEKPTVITDKSSAEEKAFHKLWEKSNKLKHSQTADKTFASKLMSTLTNMKFDRSCTMHEHVLEMTNLAARLKTFIMVVDEFFLV</sequence>
<keyword evidence="2" id="KW-1185">Reference proteome</keyword>
<reference evidence="2" key="1">
    <citation type="journal article" date="2018" name="Gigascience">
        <title>Genome assembly of the Pink Ipe (Handroanthus impetiginosus, Bignoniaceae), a highly valued, ecologically keystone Neotropical timber forest tree.</title>
        <authorList>
            <person name="Silva-Junior O.B."/>
            <person name="Grattapaglia D."/>
            <person name="Novaes E."/>
            <person name="Collevatti R.G."/>
        </authorList>
    </citation>
    <scope>NUCLEOTIDE SEQUENCE [LARGE SCALE GENOMIC DNA]</scope>
    <source>
        <strain evidence="2">cv. UFG-1</strain>
    </source>
</reference>
<accession>A0A2G9HFB4</accession>